<reference evidence="1 2" key="1">
    <citation type="submission" date="2016-07" db="EMBL/GenBank/DDBJ databases">
        <title>Multiple horizontal gene transfer events from other fungi enriched the ability of initially mycotrophic Trichoderma (Ascomycota) to feed on dead plant biomass.</title>
        <authorList>
            <consortium name="DOE Joint Genome Institute"/>
            <person name="Aerts A."/>
            <person name="Atanasova L."/>
            <person name="Chenthamara K."/>
            <person name="Zhang J."/>
            <person name="Grujic M."/>
            <person name="Henrissat B."/>
            <person name="Kuo A."/>
            <person name="Salamov A."/>
            <person name="Lipzen A."/>
            <person name="Labutti K."/>
            <person name="Barry K."/>
            <person name="Miao Y."/>
            <person name="Rahimi M.J."/>
            <person name="Shen Q."/>
            <person name="Grigoriev I.V."/>
            <person name="Kubicek C.P."/>
            <person name="Druzhinina I.S."/>
        </authorList>
    </citation>
    <scope>NUCLEOTIDE SEQUENCE [LARGE SCALE GENOMIC DNA]</scope>
    <source>
        <strain evidence="1 2">ATCC 18648</strain>
    </source>
</reference>
<accession>A0A2T4CHW1</accession>
<sequence>MSLFFAHVPFCIISSNHSFSFLFPAVAVCCCYSTACAVYTQKFDSGPSSWPSNFLHKVGKGKITDRMLSISKSVCAFWKVKVDLFPVHSNDRAGGRDAALRRDADDGVVGLRGTRGAV</sequence>
<dbReference type="EMBL" id="KZ679126">
    <property type="protein sequence ID" value="PTB81143.1"/>
    <property type="molecule type" value="Genomic_DNA"/>
</dbReference>
<name>A0A2T4CHW1_TRILO</name>
<keyword evidence="2" id="KW-1185">Reference proteome</keyword>
<protein>
    <submittedName>
        <fullName evidence="1">Uncharacterized protein</fullName>
    </submittedName>
</protein>
<dbReference type="AlphaFoldDB" id="A0A2T4CHW1"/>
<evidence type="ECO:0000313" key="1">
    <source>
        <dbReference type="EMBL" id="PTB81143.1"/>
    </source>
</evidence>
<dbReference type="Proteomes" id="UP000240760">
    <property type="component" value="Unassembled WGS sequence"/>
</dbReference>
<organism evidence="1 2">
    <name type="scientific">Trichoderma longibrachiatum ATCC 18648</name>
    <dbReference type="NCBI Taxonomy" id="983965"/>
    <lineage>
        <taxon>Eukaryota</taxon>
        <taxon>Fungi</taxon>
        <taxon>Dikarya</taxon>
        <taxon>Ascomycota</taxon>
        <taxon>Pezizomycotina</taxon>
        <taxon>Sordariomycetes</taxon>
        <taxon>Hypocreomycetidae</taxon>
        <taxon>Hypocreales</taxon>
        <taxon>Hypocreaceae</taxon>
        <taxon>Trichoderma</taxon>
    </lineage>
</organism>
<evidence type="ECO:0000313" key="2">
    <source>
        <dbReference type="Proteomes" id="UP000240760"/>
    </source>
</evidence>
<gene>
    <name evidence="1" type="ORF">M440DRAFT_77822</name>
</gene>
<proteinExistence type="predicted"/>